<dbReference type="InterPro" id="IPR008258">
    <property type="entry name" value="Transglycosylase_SLT_dom_1"/>
</dbReference>
<proteinExistence type="inferred from homology"/>
<dbReference type="PANTHER" id="PTHR37423">
    <property type="entry name" value="SOLUBLE LYTIC MUREIN TRANSGLYCOSYLASE-RELATED"/>
    <property type="match status" value="1"/>
</dbReference>
<evidence type="ECO:0000313" key="4">
    <source>
        <dbReference type="Proteomes" id="UP001519273"/>
    </source>
</evidence>
<accession>A0ABS4GYR3</accession>
<evidence type="ECO:0000313" key="3">
    <source>
        <dbReference type="EMBL" id="MBP1935420.1"/>
    </source>
</evidence>
<organism evidence="3 4">
    <name type="scientific">Paenibacillus sediminis</name>
    <dbReference type="NCBI Taxonomy" id="664909"/>
    <lineage>
        <taxon>Bacteria</taxon>
        <taxon>Bacillati</taxon>
        <taxon>Bacillota</taxon>
        <taxon>Bacilli</taxon>
        <taxon>Bacillales</taxon>
        <taxon>Paenibacillaceae</taxon>
        <taxon>Paenibacillus</taxon>
    </lineage>
</organism>
<reference evidence="3 4" key="1">
    <citation type="submission" date="2021-03" db="EMBL/GenBank/DDBJ databases">
        <title>Genomic Encyclopedia of Type Strains, Phase IV (KMG-IV): sequencing the most valuable type-strain genomes for metagenomic binning, comparative biology and taxonomic classification.</title>
        <authorList>
            <person name="Goeker M."/>
        </authorList>
    </citation>
    <scope>NUCLEOTIDE SEQUENCE [LARGE SCALE GENOMIC DNA]</scope>
    <source>
        <strain evidence="3 4">DSM 23491</strain>
    </source>
</reference>
<evidence type="ECO:0000256" key="1">
    <source>
        <dbReference type="ARBA" id="ARBA00007734"/>
    </source>
</evidence>
<dbReference type="EMBL" id="JAGGKP010000001">
    <property type="protein sequence ID" value="MBP1935420.1"/>
    <property type="molecule type" value="Genomic_DNA"/>
</dbReference>
<dbReference type="InterPro" id="IPR000189">
    <property type="entry name" value="Transglyc_AS"/>
</dbReference>
<dbReference type="RefSeq" id="WP_209844652.1">
    <property type="nucleotide sequence ID" value="NZ_CBCRVE010000001.1"/>
</dbReference>
<comment type="similarity">
    <text evidence="1">Belongs to the transglycosylase Slt family.</text>
</comment>
<evidence type="ECO:0000259" key="2">
    <source>
        <dbReference type="Pfam" id="PF01464"/>
    </source>
</evidence>
<dbReference type="Proteomes" id="UP001519273">
    <property type="component" value="Unassembled WGS sequence"/>
</dbReference>
<dbReference type="Pfam" id="PF01464">
    <property type="entry name" value="SLT"/>
    <property type="match status" value="1"/>
</dbReference>
<gene>
    <name evidence="3" type="ORF">J2Z20_000281</name>
</gene>
<name>A0ABS4GYR3_9BACL</name>
<sequence>MQIDSSTLKRLIELQSLNSVNLQNTSLQGISDAGDNSELFTQILQELLSADSEPTSNLEEISSSPDPYRNDGMLWQIINSVDSTQNNEATHGAVKKTDFDDLIKQASDKYGVPESLIKAVIQTESSFNPNAVSGVGAKGLMQLMDGTAEGLGVSNPFDPAQNIDAGTRYLAYQIRRFGGHENTALAAYNAGPGRLKSLGISNDQELMANFDSLPKETQNYILKIQNARAKFEA</sequence>
<dbReference type="CDD" id="cd00254">
    <property type="entry name" value="LT-like"/>
    <property type="match status" value="1"/>
</dbReference>
<dbReference type="PROSITE" id="PS00922">
    <property type="entry name" value="TRANSGLYCOSYLASE"/>
    <property type="match status" value="1"/>
</dbReference>
<keyword evidence="4" id="KW-1185">Reference proteome</keyword>
<feature type="domain" description="Transglycosylase SLT" evidence="2">
    <location>
        <begin position="102"/>
        <end position="197"/>
    </location>
</feature>
<dbReference type="InterPro" id="IPR023346">
    <property type="entry name" value="Lysozyme-like_dom_sf"/>
</dbReference>
<comment type="caution">
    <text evidence="3">The sequence shown here is derived from an EMBL/GenBank/DDBJ whole genome shotgun (WGS) entry which is preliminary data.</text>
</comment>
<protein>
    <recommendedName>
        <fullName evidence="2">Transglycosylase SLT domain-containing protein</fullName>
    </recommendedName>
</protein>
<dbReference type="PANTHER" id="PTHR37423:SF2">
    <property type="entry name" value="MEMBRANE-BOUND LYTIC MUREIN TRANSGLYCOSYLASE C"/>
    <property type="match status" value="1"/>
</dbReference>
<dbReference type="Gene3D" id="1.10.530.10">
    <property type="match status" value="1"/>
</dbReference>
<dbReference type="SUPFAM" id="SSF53955">
    <property type="entry name" value="Lysozyme-like"/>
    <property type="match status" value="1"/>
</dbReference>